<name>A0A0F6YRA0_9MICC</name>
<organism evidence="3">
    <name type="scientific">Micrococcus sp. MG-2010-D12</name>
    <dbReference type="NCBI Taxonomy" id="936902"/>
    <lineage>
        <taxon>Bacteria</taxon>
        <taxon>Bacillati</taxon>
        <taxon>Actinomycetota</taxon>
        <taxon>Actinomycetes</taxon>
        <taxon>Micrococcales</taxon>
        <taxon>Micrococcaceae</taxon>
        <taxon>Micrococcus</taxon>
    </lineage>
</organism>
<feature type="chain" id="PRO_5002513100" description="ATP/GTP-binding protein" evidence="2">
    <location>
        <begin position="35"/>
        <end position="312"/>
    </location>
</feature>
<feature type="signal peptide" evidence="2">
    <location>
        <begin position="1"/>
        <end position="34"/>
    </location>
</feature>
<keyword evidence="2" id="KW-0732">Signal</keyword>
<protein>
    <recommendedName>
        <fullName evidence="4">ATP/GTP-binding protein</fullName>
    </recommendedName>
</protein>
<feature type="region of interest" description="Disordered" evidence="1">
    <location>
        <begin position="51"/>
        <end position="75"/>
    </location>
</feature>
<gene>
    <name evidence="3" type="ORF">pJD12_440</name>
</gene>
<evidence type="ECO:0000256" key="1">
    <source>
        <dbReference type="SAM" id="MobiDB-lite"/>
    </source>
</evidence>
<dbReference type="AlphaFoldDB" id="A0A0F6YRA0"/>
<keyword evidence="3" id="KW-0614">Plasmid</keyword>
<sequence length="312" mass="33808">MLMQMRPVTCLGSALLAAVAMMMAAVVAPPVASAAGDAECRFGACTVRGEKPGSPGGGDLTQPVVGPGESEPTSNYCQAGWTHERGDCDQNIDPAKNCMWRLMENQPPPPDGKDPSRGAWEECVPEWQSATDVFRNYPQRWWERPSAAGAADAEQAARELVTQMQLEGIEIGMVPYSVQEDGTGAVGLPAWMWVENTENPRAWGPYTVSKEVNGIAVQATARPVHVTWDMGDGTQVVCDGPGTPYEDRFGKEESPDCGHTYMKMSNPTYTVTAITAWSVEWTAQDQSGVIETVTRSSQDVRIGEFHALNVRP</sequence>
<evidence type="ECO:0008006" key="4">
    <source>
        <dbReference type="Google" id="ProtNLM"/>
    </source>
</evidence>
<evidence type="ECO:0000313" key="3">
    <source>
        <dbReference type="EMBL" id="AKF15820.1"/>
    </source>
</evidence>
<dbReference type="EMBL" id="KR152226">
    <property type="protein sequence ID" value="AKF15820.1"/>
    <property type="molecule type" value="Genomic_DNA"/>
</dbReference>
<dbReference type="RefSeq" id="WP_098471904.1">
    <property type="nucleotide sequence ID" value="NZ_KR152226.1"/>
</dbReference>
<evidence type="ECO:0000256" key="2">
    <source>
        <dbReference type="SAM" id="SignalP"/>
    </source>
</evidence>
<geneLocation type="plasmid" evidence="3">
    <name>pJD12</name>
</geneLocation>
<accession>A0A0F6YRA0</accession>
<proteinExistence type="predicted"/>
<reference evidence="3" key="1">
    <citation type="journal article" date="2015" name="Genome Announc.">
        <title>Complete Genome Sequence of the Linear Plasmid pJD12 Hosted by Micrococcus sp. D12, Isolated from a High-Altitude Volcanic Lake in Argentina.</title>
        <authorList>
            <person name="Dib J.R."/>
            <person name="Angelov A."/>
            <person name="Liebl W."/>
            <person name="Dobber J."/>
            <person name="Voget S."/>
            <person name="Schuldes J."/>
            <person name="Gorriti M."/>
            <person name="Farias M.E."/>
            <person name="Meinhardt F."/>
            <person name="Daniel R."/>
        </authorList>
    </citation>
    <scope>NUCLEOTIDE SEQUENCE</scope>
    <source>
        <strain evidence="3">MG-2010-D12</strain>
        <plasmid evidence="3">pJD12</plasmid>
    </source>
</reference>